<dbReference type="RefSeq" id="XP_008221233.1">
    <property type="nucleotide sequence ID" value="XM_008223011.2"/>
</dbReference>
<gene>
    <name evidence="3" type="primary">LOC103321223</name>
</gene>
<keyword evidence="2" id="KW-1185">Reference proteome</keyword>
<feature type="compositionally biased region" description="Polar residues" evidence="1">
    <location>
        <begin position="165"/>
        <end position="176"/>
    </location>
</feature>
<dbReference type="Proteomes" id="UP000694861">
    <property type="component" value="Linkage group LG2"/>
</dbReference>
<feature type="region of interest" description="Disordered" evidence="1">
    <location>
        <begin position="25"/>
        <end position="123"/>
    </location>
</feature>
<reference evidence="3" key="2">
    <citation type="submission" date="2025-08" db="UniProtKB">
        <authorList>
            <consortium name="RefSeq"/>
        </authorList>
    </citation>
    <scope>IDENTIFICATION</scope>
</reference>
<dbReference type="GeneID" id="103321223"/>
<evidence type="ECO:0000256" key="1">
    <source>
        <dbReference type="SAM" id="MobiDB-lite"/>
    </source>
</evidence>
<dbReference type="PANTHER" id="PTHR34660">
    <property type="entry name" value="MYB-LIKE PROTEIN X"/>
    <property type="match status" value="1"/>
</dbReference>
<feature type="compositionally biased region" description="Basic and acidic residues" evidence="1">
    <location>
        <begin position="87"/>
        <end position="102"/>
    </location>
</feature>
<reference evidence="2" key="1">
    <citation type="journal article" date="2012" name="Nat. Commun.">
        <title>The genome of Prunus mume.</title>
        <authorList>
            <person name="Zhang Q."/>
            <person name="Chen W."/>
            <person name="Sun L."/>
            <person name="Zhao F."/>
            <person name="Huang B."/>
            <person name="Yang W."/>
            <person name="Tao Y."/>
            <person name="Wang J."/>
            <person name="Yuan Z."/>
            <person name="Fan G."/>
            <person name="Xing Z."/>
            <person name="Han C."/>
            <person name="Pan H."/>
            <person name="Zhong X."/>
            <person name="Shi W."/>
            <person name="Liang X."/>
            <person name="Du D."/>
            <person name="Sun F."/>
            <person name="Xu Z."/>
            <person name="Hao R."/>
            <person name="Lv T."/>
            <person name="Lv Y."/>
            <person name="Zheng Z."/>
            <person name="Sun M."/>
            <person name="Luo L."/>
            <person name="Cai M."/>
            <person name="Gao Y."/>
            <person name="Wang J."/>
            <person name="Yin Y."/>
            <person name="Xu X."/>
            <person name="Cheng T."/>
            <person name="Wang J."/>
        </authorList>
    </citation>
    <scope>NUCLEOTIDE SEQUENCE [LARGE SCALE GENOMIC DNA]</scope>
</reference>
<feature type="compositionally biased region" description="Polar residues" evidence="1">
    <location>
        <begin position="109"/>
        <end position="123"/>
    </location>
</feature>
<feature type="compositionally biased region" description="Basic and acidic residues" evidence="1">
    <location>
        <begin position="44"/>
        <end position="69"/>
    </location>
</feature>
<evidence type="ECO:0000313" key="3">
    <source>
        <dbReference type="RefSeq" id="XP_008221233.1"/>
    </source>
</evidence>
<proteinExistence type="predicted"/>
<feature type="compositionally biased region" description="Basic and acidic residues" evidence="1">
    <location>
        <begin position="27"/>
        <end position="36"/>
    </location>
</feature>
<organism evidence="2 3">
    <name type="scientific">Prunus mume</name>
    <name type="common">Japanese apricot</name>
    <name type="synonym">Armeniaca mume</name>
    <dbReference type="NCBI Taxonomy" id="102107"/>
    <lineage>
        <taxon>Eukaryota</taxon>
        <taxon>Viridiplantae</taxon>
        <taxon>Streptophyta</taxon>
        <taxon>Embryophyta</taxon>
        <taxon>Tracheophyta</taxon>
        <taxon>Spermatophyta</taxon>
        <taxon>Magnoliopsida</taxon>
        <taxon>eudicotyledons</taxon>
        <taxon>Gunneridae</taxon>
        <taxon>Pentapetalae</taxon>
        <taxon>rosids</taxon>
        <taxon>fabids</taxon>
        <taxon>Rosales</taxon>
        <taxon>Rosaceae</taxon>
        <taxon>Amygdaloideae</taxon>
        <taxon>Amygdaleae</taxon>
        <taxon>Prunus</taxon>
    </lineage>
</organism>
<dbReference type="PANTHER" id="PTHR34660:SF7">
    <property type="entry name" value="DNA LIGASE-LIKE PROTEIN"/>
    <property type="match status" value="1"/>
</dbReference>
<accession>A0ABM0N8Y8</accession>
<sequence>MARALKYTFSDYARNAVSREALLEPTKLQREMEKNGKSQRKKERREIKGQGRKEKDTLHNVKSLDDKKCFQQKKGKKGEAKGWSPQKIEHEVDQLERSDITNEHGLPTCTENNSYLSDGTQSSKKSKPLIVRFKLKHSEPDASLACSPSGRVDLLPPERTEVDLAQSQPRAETNAQLGRVSSKPDQDLPCSTSEGMETIGQKRSASAAFENQIQSEDSLHATLIENWIPPPDQFADVGDGDEEWLFGTKHQNRCGSKRFKASNNEVSSCTRSALWPQAQWLLEAGVYALPFTVPF</sequence>
<feature type="region of interest" description="Disordered" evidence="1">
    <location>
        <begin position="165"/>
        <end position="194"/>
    </location>
</feature>
<name>A0ABM0N8Y8_PRUMU</name>
<protein>
    <submittedName>
        <fullName evidence="3">Uncharacterized protein LOC103321223</fullName>
    </submittedName>
</protein>
<evidence type="ECO:0000313" key="2">
    <source>
        <dbReference type="Proteomes" id="UP000694861"/>
    </source>
</evidence>